<evidence type="ECO:0000313" key="3">
    <source>
        <dbReference type="Proteomes" id="UP001218362"/>
    </source>
</evidence>
<dbReference type="InterPro" id="IPR029045">
    <property type="entry name" value="ClpP/crotonase-like_dom_sf"/>
</dbReference>
<dbReference type="Proteomes" id="UP001218362">
    <property type="component" value="Chromosome"/>
</dbReference>
<keyword evidence="1" id="KW-0732">Signal</keyword>
<feature type="signal peptide" evidence="1">
    <location>
        <begin position="1"/>
        <end position="42"/>
    </location>
</feature>
<feature type="chain" id="PRO_5042505385" evidence="1">
    <location>
        <begin position="43"/>
        <end position="282"/>
    </location>
</feature>
<gene>
    <name evidence="2" type="ORF">P0Y56_12330</name>
</gene>
<protein>
    <submittedName>
        <fullName evidence="2">Alpha/beta hydrolase</fullName>
    </submittedName>
</protein>
<sequence>MLRFAQGESQHHRRMGRHFFLLAAAIAVAAVAAVAAPTPAHAAMVTVEEWVEVEDAPPAVTSSGSAERFVSGVPLQQVSGIATYGPFRVTDATHAALVGITDARSPAQFAAMLREHPGLTTLDLVECPGTFDDIANLRLGRMIREAGLATHVPKGGSVRSGAVELFIAGARRQIDDGARFAVHAWEDDTGHQAGDYSLAAPENAKYLDFYRAMGMSADQARSFYAMTNSVPFERARWLDAREMRGWVATAEAAPSIAADPVVEPAPQLAFVALDLDFASSVY</sequence>
<name>A0AAJ5X1B6_9SPHN</name>
<accession>A0AAJ5X1B6</accession>
<proteinExistence type="predicted"/>
<dbReference type="KEGG" id="acob:P0Y56_12330"/>
<dbReference type="InterPro" id="IPR006311">
    <property type="entry name" value="TAT_signal"/>
</dbReference>
<dbReference type="EMBL" id="CP119316">
    <property type="protein sequence ID" value="WEK45810.1"/>
    <property type="molecule type" value="Genomic_DNA"/>
</dbReference>
<dbReference type="PROSITE" id="PS51318">
    <property type="entry name" value="TAT"/>
    <property type="match status" value="1"/>
</dbReference>
<organism evidence="2 3">
    <name type="scientific">Candidatus Andeanibacterium colombiense</name>
    <dbReference type="NCBI Taxonomy" id="3121345"/>
    <lineage>
        <taxon>Bacteria</taxon>
        <taxon>Pseudomonadati</taxon>
        <taxon>Pseudomonadota</taxon>
        <taxon>Alphaproteobacteria</taxon>
        <taxon>Sphingomonadales</taxon>
        <taxon>Sphingomonadaceae</taxon>
        <taxon>Candidatus Andeanibacterium</taxon>
    </lineage>
</organism>
<dbReference type="GO" id="GO:0016787">
    <property type="term" value="F:hydrolase activity"/>
    <property type="evidence" value="ECO:0007669"/>
    <property type="project" value="UniProtKB-KW"/>
</dbReference>
<dbReference type="SUPFAM" id="SSF52096">
    <property type="entry name" value="ClpP/crotonase"/>
    <property type="match status" value="1"/>
</dbReference>
<reference evidence="2" key="1">
    <citation type="submission" date="2023-03" db="EMBL/GenBank/DDBJ databases">
        <title>Andean soil-derived lignocellulolytic bacterial consortium as a source of novel taxa and putative plastic-active enzymes.</title>
        <authorList>
            <person name="Diaz-Garcia L."/>
            <person name="Chuvochina M."/>
            <person name="Feuerriegel G."/>
            <person name="Bunk B."/>
            <person name="Sproer C."/>
            <person name="Streit W.R."/>
            <person name="Rodriguez L.M."/>
            <person name="Overmann J."/>
            <person name="Jimenez D.J."/>
        </authorList>
    </citation>
    <scope>NUCLEOTIDE SEQUENCE</scope>
    <source>
        <strain evidence="2">MAG 26</strain>
    </source>
</reference>
<evidence type="ECO:0000313" key="2">
    <source>
        <dbReference type="EMBL" id="WEK45810.1"/>
    </source>
</evidence>
<keyword evidence="2" id="KW-0378">Hydrolase</keyword>
<dbReference type="AlphaFoldDB" id="A0AAJ5X1B6"/>
<evidence type="ECO:0000256" key="1">
    <source>
        <dbReference type="SAM" id="SignalP"/>
    </source>
</evidence>